<feature type="compositionally biased region" description="Basic and acidic residues" evidence="1">
    <location>
        <begin position="585"/>
        <end position="595"/>
    </location>
</feature>
<evidence type="ECO:0000313" key="2">
    <source>
        <dbReference type="EMBL" id="KAK0511344.1"/>
    </source>
</evidence>
<comment type="caution">
    <text evidence="2">The sequence shown here is derived from an EMBL/GenBank/DDBJ whole genome shotgun (WGS) entry which is preliminary data.</text>
</comment>
<sequence>MAENLSNTSLAALLTELTEIVQTLVKKDLSNSGMATLLTDFTELVQKIVKKDVPGEVRLEHMAVTLEGVTDDLKTYCSSWKTATQQAEDGARQVAQGNEEIEETKKHMVKKNEELEERRRHMAEMEVQLEQRRKQIDEQEEQSHRRASELEARERLLDERMADLEKKEKRLQQQSAEFEQIERNSRDEQARLQAEAAVNESKQLELEQAHRTWKQESKAAREANNRRSNELGRREDQLKTFQQTLVQLSENVNNNLAAVKEEHNANKQLLPVIQTKHQRMRKLKDSLEQTSNSCSRQLEVIGGSTQVINRYEVHHAQKLVDLREKISSLSTVLNKQAEQAKGIPKDIQVAEIEYEKLVTETESRLRRFSASIDAVTATGSRLDAVTTRIDKVRDNSNQLGIISTKIETVTANSSQLEAVSTAIDKVTDASSGLVAASTKIDNVTKDSGRLDGISSKIDDITNFGNGLDELSTKFQAFQPAVVETLQELTDAMSKAKADASAAEADASKTKADCQRSLVHHSVSRYEESRAKRGLGPGSPEKPVSKRRRLNSVGSAGMLTNFGPPKPLPENIMDRIPSPRNRGRVVRHENARREVDTSPTRTPASRASGLLGSSINDSSSMDPATATGQTIFNPESSSPGTLLQSSQSTVSATGPPGLSGASDEAKDVWRQIEFPTNWDIGASQTLLHGFNKATGKHVALKSRPAGLLNSSSAQPNCFLCRVSKTKSALDNGDDKSCSNCKAKMWPCVRVSFIADDLANVEYDEDGEGKRWKLTVRED</sequence>
<evidence type="ECO:0000256" key="1">
    <source>
        <dbReference type="SAM" id="MobiDB-lite"/>
    </source>
</evidence>
<reference evidence="2" key="1">
    <citation type="submission" date="2023-03" db="EMBL/GenBank/DDBJ databases">
        <title>Complete genome of Cladonia borealis.</title>
        <authorList>
            <person name="Park H."/>
        </authorList>
    </citation>
    <scope>NUCLEOTIDE SEQUENCE</scope>
    <source>
        <strain evidence="2">ANT050790</strain>
    </source>
</reference>
<keyword evidence="3" id="KW-1185">Reference proteome</keyword>
<dbReference type="AlphaFoldDB" id="A0AA39QZZ3"/>
<dbReference type="Proteomes" id="UP001166286">
    <property type="component" value="Unassembled WGS sequence"/>
</dbReference>
<proteinExistence type="predicted"/>
<evidence type="ECO:0000313" key="3">
    <source>
        <dbReference type="Proteomes" id="UP001166286"/>
    </source>
</evidence>
<name>A0AA39QZZ3_9LECA</name>
<gene>
    <name evidence="2" type="ORF">JMJ35_005917</name>
</gene>
<feature type="region of interest" description="Disordered" evidence="1">
    <location>
        <begin position="209"/>
        <end position="234"/>
    </location>
</feature>
<feature type="region of interest" description="Disordered" evidence="1">
    <location>
        <begin position="131"/>
        <end position="152"/>
    </location>
</feature>
<accession>A0AA39QZZ3</accession>
<feature type="compositionally biased region" description="Polar residues" evidence="1">
    <location>
        <begin position="596"/>
        <end position="651"/>
    </location>
</feature>
<protein>
    <submittedName>
        <fullName evidence="2">Uncharacterized protein</fullName>
    </submittedName>
</protein>
<feature type="region of interest" description="Disordered" evidence="1">
    <location>
        <begin position="503"/>
        <end position="663"/>
    </location>
</feature>
<dbReference type="EMBL" id="JAFEKC020000013">
    <property type="protein sequence ID" value="KAK0511344.1"/>
    <property type="molecule type" value="Genomic_DNA"/>
</dbReference>
<organism evidence="2 3">
    <name type="scientific">Cladonia borealis</name>
    <dbReference type="NCBI Taxonomy" id="184061"/>
    <lineage>
        <taxon>Eukaryota</taxon>
        <taxon>Fungi</taxon>
        <taxon>Dikarya</taxon>
        <taxon>Ascomycota</taxon>
        <taxon>Pezizomycotina</taxon>
        <taxon>Lecanoromycetes</taxon>
        <taxon>OSLEUM clade</taxon>
        <taxon>Lecanoromycetidae</taxon>
        <taxon>Lecanorales</taxon>
        <taxon>Lecanorineae</taxon>
        <taxon>Cladoniaceae</taxon>
        <taxon>Cladonia</taxon>
    </lineage>
</organism>
<dbReference type="Gene3D" id="1.20.58.60">
    <property type="match status" value="1"/>
</dbReference>